<feature type="domain" description="HTH gntR-type" evidence="4">
    <location>
        <begin position="10"/>
        <end position="77"/>
    </location>
</feature>
<dbReference type="GO" id="GO:0003677">
    <property type="term" value="F:DNA binding"/>
    <property type="evidence" value="ECO:0007669"/>
    <property type="project" value="UniProtKB-KW"/>
</dbReference>
<keyword evidence="6" id="KW-1185">Reference proteome</keyword>
<keyword evidence="3" id="KW-0804">Transcription</keyword>
<evidence type="ECO:0000259" key="4">
    <source>
        <dbReference type="PROSITE" id="PS50949"/>
    </source>
</evidence>
<dbReference type="SUPFAM" id="SSF48008">
    <property type="entry name" value="GntR ligand-binding domain-like"/>
    <property type="match status" value="1"/>
</dbReference>
<dbReference type="InterPro" id="IPR036390">
    <property type="entry name" value="WH_DNA-bd_sf"/>
</dbReference>
<evidence type="ECO:0000313" key="6">
    <source>
        <dbReference type="Proteomes" id="UP000585507"/>
    </source>
</evidence>
<evidence type="ECO:0000313" key="5">
    <source>
        <dbReference type="EMBL" id="MBB5535725.1"/>
    </source>
</evidence>
<dbReference type="CDD" id="cd07377">
    <property type="entry name" value="WHTH_GntR"/>
    <property type="match status" value="1"/>
</dbReference>
<dbReference type="AlphaFoldDB" id="A0A7W8UCS2"/>
<dbReference type="GO" id="GO:0003700">
    <property type="term" value="F:DNA-binding transcription factor activity"/>
    <property type="evidence" value="ECO:0007669"/>
    <property type="project" value="InterPro"/>
</dbReference>
<dbReference type="Proteomes" id="UP000585507">
    <property type="component" value="Unassembled WGS sequence"/>
</dbReference>
<dbReference type="InterPro" id="IPR000524">
    <property type="entry name" value="Tscrpt_reg_HTH_GntR"/>
</dbReference>
<evidence type="ECO:0000256" key="2">
    <source>
        <dbReference type="ARBA" id="ARBA00023125"/>
    </source>
</evidence>
<keyword evidence="1" id="KW-0805">Transcription regulation</keyword>
<dbReference type="PANTHER" id="PTHR43537">
    <property type="entry name" value="TRANSCRIPTIONAL REGULATOR, GNTR FAMILY"/>
    <property type="match status" value="1"/>
</dbReference>
<dbReference type="InterPro" id="IPR008920">
    <property type="entry name" value="TF_FadR/GntR_C"/>
</dbReference>
<dbReference type="SUPFAM" id="SSF46785">
    <property type="entry name" value="Winged helix' DNA-binding domain"/>
    <property type="match status" value="1"/>
</dbReference>
<sequence>MSQLPKINKGNLSEQVYGTIRASLMDGRYEPGERLTIASLADQLGVSITPVREAIFRLVTERALEMRAATSIQVRSLTPSELREIQVIRHHLEGEAAAQAAVKISSKGLAVLEALQADFTNAAASDPLEASRINREFHFKLAEAAEMPMLYSTIEGMWAQMGPLIHLYHLHTPPRVLVSGKHGHYDVLRALAARDPDAARRAIQADIGVGVVMVDWLEAKGAAEAAP</sequence>
<keyword evidence="2 5" id="KW-0238">DNA-binding</keyword>
<dbReference type="Pfam" id="PF07729">
    <property type="entry name" value="FCD"/>
    <property type="match status" value="1"/>
</dbReference>
<gene>
    <name evidence="5" type="ORF">GGD55_002429</name>
</gene>
<dbReference type="Gene3D" id="1.10.10.10">
    <property type="entry name" value="Winged helix-like DNA-binding domain superfamily/Winged helix DNA-binding domain"/>
    <property type="match status" value="1"/>
</dbReference>
<protein>
    <submittedName>
        <fullName evidence="5">DNA-binding GntR family transcriptional regulator</fullName>
    </submittedName>
</protein>
<dbReference type="PROSITE" id="PS50949">
    <property type="entry name" value="HTH_GNTR"/>
    <property type="match status" value="1"/>
</dbReference>
<comment type="caution">
    <text evidence="5">The sequence shown here is derived from an EMBL/GenBank/DDBJ whole genome shotgun (WGS) entry which is preliminary data.</text>
</comment>
<dbReference type="EMBL" id="JACHBK010000005">
    <property type="protein sequence ID" value="MBB5535725.1"/>
    <property type="molecule type" value="Genomic_DNA"/>
</dbReference>
<dbReference type="InterPro" id="IPR036388">
    <property type="entry name" value="WH-like_DNA-bd_sf"/>
</dbReference>
<proteinExistence type="predicted"/>
<dbReference type="Pfam" id="PF00392">
    <property type="entry name" value="GntR"/>
    <property type="match status" value="1"/>
</dbReference>
<reference evidence="5 6" key="1">
    <citation type="submission" date="2020-08" db="EMBL/GenBank/DDBJ databases">
        <title>Genomic Encyclopedia of Type Strains, Phase IV (KMG-V): Genome sequencing to study the core and pangenomes of soil and plant-associated prokaryotes.</title>
        <authorList>
            <person name="Whitman W."/>
        </authorList>
    </citation>
    <scope>NUCLEOTIDE SEQUENCE [LARGE SCALE GENOMIC DNA]</scope>
    <source>
        <strain evidence="5 6">SEMIA 4084</strain>
    </source>
</reference>
<dbReference type="Gene3D" id="1.20.120.530">
    <property type="entry name" value="GntR ligand-binding domain-like"/>
    <property type="match status" value="1"/>
</dbReference>
<evidence type="ECO:0000256" key="3">
    <source>
        <dbReference type="ARBA" id="ARBA00023163"/>
    </source>
</evidence>
<dbReference type="PANTHER" id="PTHR43537:SF39">
    <property type="entry name" value="HTH-TYPE TRANSCRIPTIONAL REGULATOR MCBR"/>
    <property type="match status" value="1"/>
</dbReference>
<dbReference type="SMART" id="SM00895">
    <property type="entry name" value="FCD"/>
    <property type="match status" value="1"/>
</dbReference>
<dbReference type="SMART" id="SM00345">
    <property type="entry name" value="HTH_GNTR"/>
    <property type="match status" value="1"/>
</dbReference>
<name>A0A7W8UCS2_9HYPH</name>
<dbReference type="RefSeq" id="WP_018325452.1">
    <property type="nucleotide sequence ID" value="NZ_JACHBK010000005.1"/>
</dbReference>
<evidence type="ECO:0000256" key="1">
    <source>
        <dbReference type="ARBA" id="ARBA00023015"/>
    </source>
</evidence>
<accession>A0A7W8UCS2</accession>
<organism evidence="5 6">
    <name type="scientific">Rhizobium giardinii</name>
    <dbReference type="NCBI Taxonomy" id="56731"/>
    <lineage>
        <taxon>Bacteria</taxon>
        <taxon>Pseudomonadati</taxon>
        <taxon>Pseudomonadota</taxon>
        <taxon>Alphaproteobacteria</taxon>
        <taxon>Hyphomicrobiales</taxon>
        <taxon>Rhizobiaceae</taxon>
        <taxon>Rhizobium/Agrobacterium group</taxon>
        <taxon>Rhizobium</taxon>
    </lineage>
</organism>
<dbReference type="InterPro" id="IPR011711">
    <property type="entry name" value="GntR_C"/>
</dbReference>